<dbReference type="SUPFAM" id="SSF48695">
    <property type="entry name" value="Multiheme cytochromes"/>
    <property type="match status" value="2"/>
</dbReference>
<dbReference type="PANTHER" id="PTHR35038">
    <property type="entry name" value="DISSIMILATORY SULFITE REDUCTASE SIRA"/>
    <property type="match status" value="1"/>
</dbReference>
<dbReference type="InterPro" id="IPR051829">
    <property type="entry name" value="Multiheme_Cytochr_ET"/>
</dbReference>
<dbReference type="NCBIfam" id="TIGR01905">
    <property type="entry name" value="paired_CXXCH_1"/>
    <property type="match status" value="1"/>
</dbReference>
<protein>
    <submittedName>
        <fullName evidence="4">Cytochrome c</fullName>
    </submittedName>
</protein>
<dbReference type="InterPro" id="IPR010177">
    <property type="entry name" value="Paired_CXXCH_1"/>
</dbReference>
<evidence type="ECO:0000313" key="5">
    <source>
        <dbReference type="Proteomes" id="UP000516360"/>
    </source>
</evidence>
<dbReference type="Pfam" id="PF09699">
    <property type="entry name" value="Paired_CXXCH_1"/>
    <property type="match status" value="1"/>
</dbReference>
<keyword evidence="5" id="KW-1185">Reference proteome</keyword>
<evidence type="ECO:0000256" key="1">
    <source>
        <dbReference type="ARBA" id="ARBA00022729"/>
    </source>
</evidence>
<organism evidence="4 5">
    <name type="scientific">Dissulfurispira thermophila</name>
    <dbReference type="NCBI Taxonomy" id="2715679"/>
    <lineage>
        <taxon>Bacteria</taxon>
        <taxon>Pseudomonadati</taxon>
        <taxon>Nitrospirota</taxon>
        <taxon>Thermodesulfovibrionia</taxon>
        <taxon>Thermodesulfovibrionales</taxon>
        <taxon>Dissulfurispiraceae</taxon>
        <taxon>Dissulfurispira</taxon>
    </lineage>
</organism>
<evidence type="ECO:0000256" key="2">
    <source>
        <dbReference type="SAM" id="SignalP"/>
    </source>
</evidence>
<sequence length="229" mass="22875">MKGKILIVMVVAIALLCAGVALAGISATKHNLSSTGPGTVKASAGQQNDEICVYCHTPHFANTGFTGAPLWNKATPAGSYTMYGTTIAGTTPDATPNGITKACLSCHDGVSAINSIVNEAGSGKSGPANVAFGTTAAGTAFTMPAGATNLGTSLADDHPVSITYTAGKASLNPTTTTLTGWTGASTIADLLRNGKVECSSCHDPHTSATSLFLRVSNSGSALCLGCHGK</sequence>
<dbReference type="Proteomes" id="UP000516360">
    <property type="component" value="Chromosome"/>
</dbReference>
<reference evidence="4 5" key="1">
    <citation type="submission" date="2020-03" db="EMBL/GenBank/DDBJ databases">
        <title>Complete genome sequences of two sulfur-disproportionating bacterial strains T55J and Mzg5.</title>
        <authorList>
            <person name="Umezawa K."/>
            <person name="Kojima H."/>
            <person name="Kato Y."/>
            <person name="Fukui M."/>
        </authorList>
    </citation>
    <scope>NUCLEOTIDE SEQUENCE [LARGE SCALE GENOMIC DNA]</scope>
    <source>
        <strain evidence="4 5">T55J</strain>
    </source>
</reference>
<accession>A0A7G1GZS1</accession>
<dbReference type="AlphaFoldDB" id="A0A7G1GZS1"/>
<dbReference type="KEGG" id="dtp:JZK55_09270"/>
<name>A0A7G1GZS1_9BACT</name>
<dbReference type="EMBL" id="AP022873">
    <property type="protein sequence ID" value="BCB96005.1"/>
    <property type="molecule type" value="Genomic_DNA"/>
</dbReference>
<dbReference type="InterPro" id="IPR036280">
    <property type="entry name" value="Multihaem_cyt_sf"/>
</dbReference>
<evidence type="ECO:0000313" key="4">
    <source>
        <dbReference type="EMBL" id="BCB96005.1"/>
    </source>
</evidence>
<feature type="domain" description="Doubled CXXCH motif" evidence="3">
    <location>
        <begin position="197"/>
        <end position="228"/>
    </location>
</feature>
<dbReference type="RefSeq" id="WP_203473460.1">
    <property type="nucleotide sequence ID" value="NZ_AP022873.1"/>
</dbReference>
<gene>
    <name evidence="4" type="primary">omcE_1</name>
    <name evidence="4" type="ORF">JZK55_09270</name>
</gene>
<evidence type="ECO:0000259" key="3">
    <source>
        <dbReference type="Pfam" id="PF09699"/>
    </source>
</evidence>
<proteinExistence type="predicted"/>
<keyword evidence="1 2" id="KW-0732">Signal</keyword>
<feature type="signal peptide" evidence="2">
    <location>
        <begin position="1"/>
        <end position="23"/>
    </location>
</feature>
<feature type="chain" id="PRO_5028855036" evidence="2">
    <location>
        <begin position="24"/>
        <end position="229"/>
    </location>
</feature>